<organism evidence="2">
    <name type="scientific">freshwater metagenome</name>
    <dbReference type="NCBI Taxonomy" id="449393"/>
    <lineage>
        <taxon>unclassified sequences</taxon>
        <taxon>metagenomes</taxon>
        <taxon>ecological metagenomes</taxon>
    </lineage>
</organism>
<dbReference type="PANTHER" id="PTHR11365">
    <property type="entry name" value="5-OXOPROLINASE RELATED"/>
    <property type="match status" value="1"/>
</dbReference>
<protein>
    <submittedName>
        <fullName evidence="2">Unannotated protein</fullName>
    </submittedName>
</protein>
<dbReference type="EMBL" id="CAFBLQ010000041">
    <property type="protein sequence ID" value="CAB4866821.1"/>
    <property type="molecule type" value="Genomic_DNA"/>
</dbReference>
<sequence length="728" mass="78580">MSTASAFDPILTKVIHRRLEAACEEAAITLNRTSGSPIVTEANDFSTSLLSTDAEIIAFTSYLPPHFVSGVNAVREINATLDLSTVRPGDHFAANDPYTTQPLHGADPSIITPVFAGDELVAWAYASVHVLDIGGLTPGGWIAGAYDRYGEGFLFPLTRIVRDGVWDEQFVKFYLANVRMPESLNDLRSCVAANNTTVARLKEVFERYGAKTVKEYCEHSITLSEQHARRRISELPDGTYTAHDWVEYDGHGVETLSRLSVKLIIHGDEMVIDTSDSPPEANSFINSTRAALLGWVLGDFIRTLMPDLPINAGVTRPLKVVRSAPGTMLNPSINAATSGGHMESGTKVLRAFHCALHKAVGLSSDPDVRYRSAGLGANVAPHNVVFGVSDEGAPVMWVSFDSLGTGLGAQANTDGRDCGCYEDLTGARMLDIELEETAPTLHYFRRLLPNSGGHGYRRGGMGIDTAWSLLGMQAAQITMFSNVTRVPSCAPGGGYPGSGTGNLFFSDGIEAGSITDLGARFIAEDLTEGSTPPSSHATNLPLGVKDIVRTYGAGGSGLGDPLFRESWRVALDLDNAMITADVVDQVYGVVIGPDGEADEDATVARRRELRAERLGSQPRREPAPMEEYRSPLRIEGAGICCNHCDESLASDDGNWKTGASSRSWPLAERAAYLGAKVRRTTVRDIRTWEHCCPACGSLLEVEYLEAEEQPPHDIRLGVVEIPDAIEPF</sequence>
<dbReference type="Pfam" id="PF08882">
    <property type="entry name" value="Acetone_carb_G"/>
    <property type="match status" value="1"/>
</dbReference>
<proteinExistence type="predicted"/>
<evidence type="ECO:0000313" key="2">
    <source>
        <dbReference type="EMBL" id="CAB4866821.1"/>
    </source>
</evidence>
<dbReference type="InterPro" id="IPR003692">
    <property type="entry name" value="Hydantoinase_B"/>
</dbReference>
<dbReference type="GO" id="GO:0017168">
    <property type="term" value="F:5-oxoprolinase (ATP-hydrolyzing) activity"/>
    <property type="evidence" value="ECO:0007669"/>
    <property type="project" value="TreeGrafter"/>
</dbReference>
<dbReference type="Pfam" id="PF02538">
    <property type="entry name" value="Hydantoinase_B"/>
    <property type="match status" value="1"/>
</dbReference>
<dbReference type="PANTHER" id="PTHR11365:SF23">
    <property type="entry name" value="HYPOTHETICAL 5-OXOPROLINASE (EUROFUNG)-RELATED"/>
    <property type="match status" value="1"/>
</dbReference>
<name>A0A6J7D9A4_9ZZZZ</name>
<dbReference type="GO" id="GO:0006749">
    <property type="term" value="P:glutathione metabolic process"/>
    <property type="evidence" value="ECO:0007669"/>
    <property type="project" value="TreeGrafter"/>
</dbReference>
<dbReference type="InterPro" id="IPR016750">
    <property type="entry name" value="Aceto_COase_bsu/gsu"/>
</dbReference>
<reference evidence="2" key="1">
    <citation type="submission" date="2020-05" db="EMBL/GenBank/DDBJ databases">
        <authorList>
            <person name="Chiriac C."/>
            <person name="Salcher M."/>
            <person name="Ghai R."/>
            <person name="Kavagutti S V."/>
        </authorList>
    </citation>
    <scope>NUCLEOTIDE SEQUENCE</scope>
</reference>
<dbReference type="AlphaFoldDB" id="A0A6J7D9A4"/>
<feature type="domain" description="Hydantoinase B/oxoprolinase" evidence="1">
    <location>
        <begin position="8"/>
        <end position="561"/>
    </location>
</feature>
<accession>A0A6J7D9A4</accession>
<dbReference type="InterPro" id="IPR045079">
    <property type="entry name" value="Oxoprolinase-like"/>
</dbReference>
<evidence type="ECO:0000259" key="1">
    <source>
        <dbReference type="Pfam" id="PF02538"/>
    </source>
</evidence>
<gene>
    <name evidence="2" type="ORF">UFOPK3423_00525</name>
</gene>
<dbReference type="GO" id="GO:0005829">
    <property type="term" value="C:cytosol"/>
    <property type="evidence" value="ECO:0007669"/>
    <property type="project" value="TreeGrafter"/>
</dbReference>